<dbReference type="EMBL" id="OA891132">
    <property type="protein sequence ID" value="CAD7284637.1"/>
    <property type="molecule type" value="Genomic_DNA"/>
</dbReference>
<accession>A0A7R9C2A6</accession>
<dbReference type="Pfam" id="PF03381">
    <property type="entry name" value="CDC50"/>
    <property type="match status" value="1"/>
</dbReference>
<dbReference type="GO" id="GO:0005886">
    <property type="term" value="C:plasma membrane"/>
    <property type="evidence" value="ECO:0007669"/>
    <property type="project" value="TreeGrafter"/>
</dbReference>
<evidence type="ECO:0000256" key="6">
    <source>
        <dbReference type="PIRNR" id="PIRNR015840"/>
    </source>
</evidence>
<gene>
    <name evidence="8" type="ORF">NMOB1V02_LOCUS12242</name>
</gene>
<dbReference type="PANTHER" id="PTHR10926:SF0">
    <property type="entry name" value="CDC50, ISOFORM A"/>
    <property type="match status" value="1"/>
</dbReference>
<keyword evidence="4" id="KW-1133">Transmembrane helix</keyword>
<dbReference type="GO" id="GO:0005794">
    <property type="term" value="C:Golgi apparatus"/>
    <property type="evidence" value="ECO:0007669"/>
    <property type="project" value="TreeGrafter"/>
</dbReference>
<name>A0A7R9C2A6_9CRUS</name>
<dbReference type="PIRSF" id="PIRSF015840">
    <property type="entry name" value="DUF284_TM_euk"/>
    <property type="match status" value="1"/>
</dbReference>
<comment type="subcellular location">
    <subcellularLocation>
        <location evidence="1">Membrane</location>
        <topology evidence="1">Multi-pass membrane protein</topology>
    </subcellularLocation>
</comment>
<dbReference type="Proteomes" id="UP000678499">
    <property type="component" value="Unassembled WGS sequence"/>
</dbReference>
<evidence type="ECO:0000256" key="3">
    <source>
        <dbReference type="ARBA" id="ARBA00022692"/>
    </source>
</evidence>
<keyword evidence="5 6" id="KW-0472">Membrane</keyword>
<dbReference type="GO" id="GO:0005783">
    <property type="term" value="C:endoplasmic reticulum"/>
    <property type="evidence" value="ECO:0007669"/>
    <property type="project" value="TreeGrafter"/>
</dbReference>
<dbReference type="OrthoDB" id="340608at2759"/>
<evidence type="ECO:0008006" key="10">
    <source>
        <dbReference type="Google" id="ProtNLM"/>
    </source>
</evidence>
<evidence type="ECO:0000256" key="2">
    <source>
        <dbReference type="ARBA" id="ARBA00009457"/>
    </source>
</evidence>
<evidence type="ECO:0000256" key="1">
    <source>
        <dbReference type="ARBA" id="ARBA00004141"/>
    </source>
</evidence>
<organism evidence="8">
    <name type="scientific">Notodromas monacha</name>
    <dbReference type="NCBI Taxonomy" id="399045"/>
    <lineage>
        <taxon>Eukaryota</taxon>
        <taxon>Metazoa</taxon>
        <taxon>Ecdysozoa</taxon>
        <taxon>Arthropoda</taxon>
        <taxon>Crustacea</taxon>
        <taxon>Oligostraca</taxon>
        <taxon>Ostracoda</taxon>
        <taxon>Podocopa</taxon>
        <taxon>Podocopida</taxon>
        <taxon>Cypridocopina</taxon>
        <taxon>Cypridoidea</taxon>
        <taxon>Cyprididae</taxon>
        <taxon>Notodromas</taxon>
    </lineage>
</organism>
<evidence type="ECO:0000313" key="8">
    <source>
        <dbReference type="EMBL" id="CAD7284637.1"/>
    </source>
</evidence>
<protein>
    <recommendedName>
        <fullName evidence="10">Cell cycle control protein</fullName>
    </recommendedName>
</protein>
<reference evidence="8" key="1">
    <citation type="submission" date="2020-11" db="EMBL/GenBank/DDBJ databases">
        <authorList>
            <person name="Tran Van P."/>
        </authorList>
    </citation>
    <scope>NUCLEOTIDE SEQUENCE</scope>
</reference>
<sequence length="349" mass="39820">MRAGMERSMRRPPRHAVFQQRMPSWKPIMNAGTVIPLFFAVSFIFLAFGSIIALFNSKVKTFELDYTDCERYAKSFDATQLSGTIKNQVTEDCYPMDYLLVDKRRTPMMPCGMIANSMFNDTYEIFYSNSSILYREDSADENETRIPIPIRRTQIAWEIDKKRRFGNPRGFHLNHAEAFNRTVRPVSWRKSVYELDPENPGNNGLQNEPLMIWMRPAAFSTFKKIYGRIDPWTNSSSYRAIGRIINDIFTALLSLGSHRHPIVLPPGVYTIKIGYNYPATSWRKSVSVVSTSYFGGKMGFLCIGYFVTGVMISGRGNMREDEDSRDAGGLHMGLSKTHNQVTEGGKAEN</sequence>
<keyword evidence="9" id="KW-1185">Reference proteome</keyword>
<feature type="region of interest" description="Disordered" evidence="7">
    <location>
        <begin position="320"/>
        <end position="349"/>
    </location>
</feature>
<comment type="similarity">
    <text evidence="2 6">Belongs to the CDC50/LEM3 family.</text>
</comment>
<keyword evidence="3" id="KW-0812">Transmembrane</keyword>
<proteinExistence type="inferred from homology"/>
<dbReference type="AlphaFoldDB" id="A0A7R9C2A6"/>
<dbReference type="EMBL" id="CAJPEX010009095">
    <property type="protein sequence ID" value="CAG0924789.1"/>
    <property type="molecule type" value="Genomic_DNA"/>
</dbReference>
<evidence type="ECO:0000256" key="4">
    <source>
        <dbReference type="ARBA" id="ARBA00022989"/>
    </source>
</evidence>
<evidence type="ECO:0000256" key="5">
    <source>
        <dbReference type="ARBA" id="ARBA00023136"/>
    </source>
</evidence>
<evidence type="ECO:0000256" key="7">
    <source>
        <dbReference type="SAM" id="MobiDB-lite"/>
    </source>
</evidence>
<evidence type="ECO:0000313" key="9">
    <source>
        <dbReference type="Proteomes" id="UP000678499"/>
    </source>
</evidence>
<dbReference type="InterPro" id="IPR005045">
    <property type="entry name" value="CDC50/LEM3_fam"/>
</dbReference>
<dbReference type="PANTHER" id="PTHR10926">
    <property type="entry name" value="CELL CYCLE CONTROL PROTEIN 50"/>
    <property type="match status" value="1"/>
</dbReference>